<dbReference type="PANTHER" id="PTHR18919">
    <property type="entry name" value="ACETYL-COA C-ACYLTRANSFERASE"/>
    <property type="match status" value="1"/>
</dbReference>
<evidence type="ECO:0000256" key="9">
    <source>
        <dbReference type="PIRSR" id="PIRSR000429-1"/>
    </source>
</evidence>
<dbReference type="PANTHER" id="PTHR18919:SF165">
    <property type="entry name" value="ACETYL-COA ACETYLTRANSFERASE"/>
    <property type="match status" value="1"/>
</dbReference>
<dbReference type="EMBL" id="KV878127">
    <property type="protein sequence ID" value="OJI99585.1"/>
    <property type="molecule type" value="Genomic_DNA"/>
</dbReference>
<dbReference type="PROSITE" id="PS00737">
    <property type="entry name" value="THIOLASE_2"/>
    <property type="match status" value="1"/>
</dbReference>
<dbReference type="Proteomes" id="UP000184073">
    <property type="component" value="Unassembled WGS sequence"/>
</dbReference>
<dbReference type="InterPro" id="IPR020616">
    <property type="entry name" value="Thiolase_N"/>
</dbReference>
<dbReference type="FunFam" id="3.40.47.10:FF:000007">
    <property type="entry name" value="acetyl-CoA acetyltransferase, mitochondrial"/>
    <property type="match status" value="1"/>
</dbReference>
<dbReference type="EC" id="2.3.1.9" evidence="4"/>
<evidence type="ECO:0000313" key="13">
    <source>
        <dbReference type="EMBL" id="OJI99585.1"/>
    </source>
</evidence>
<dbReference type="InterPro" id="IPR020617">
    <property type="entry name" value="Thiolase_C"/>
</dbReference>
<comment type="similarity">
    <text evidence="2 10">Belongs to the thiolase-like superfamily. Thiolase family.</text>
</comment>
<evidence type="ECO:0000256" key="2">
    <source>
        <dbReference type="ARBA" id="ARBA00010982"/>
    </source>
</evidence>
<dbReference type="InterPro" id="IPR002155">
    <property type="entry name" value="Thiolase"/>
</dbReference>
<accession>A0A1L9PDQ1</accession>
<evidence type="ECO:0000256" key="4">
    <source>
        <dbReference type="ARBA" id="ARBA00012705"/>
    </source>
</evidence>
<dbReference type="GO" id="GO:0003985">
    <property type="term" value="F:acetyl-CoA C-acetyltransferase activity"/>
    <property type="evidence" value="ECO:0007669"/>
    <property type="project" value="UniProtKB-EC"/>
</dbReference>
<evidence type="ECO:0000259" key="12">
    <source>
        <dbReference type="Pfam" id="PF02803"/>
    </source>
</evidence>
<sequence length="391" mass="40584">MPQLEEVYIVSAARTPQGAFRGSLRGLSAIQLGSCAIKGTIDRAEGIDPSAVEEVFMGNVLSAGLGQNPARQCALAAGLPNTTVCTTVNKVCSSGMKAITLAAQTITSGQADIVVAGGMESMSNAPLYIPPNAGRQQALNGLLVDGLTDAYGKRHHMGVKAEICASTHRIPRVLQDEYSVESYEKAQTAQQQGWFSEEIAPVTLDDQQVVDQDELPGKLDRERLPTVKPAFLPSGGTVTAANSSPLSDGASAVLLMSGTRLRELLIQPLARLRGWADAATDPSQFPTAPALAIPKALRRASATLEEMDGIEINEAFAVATLANIQVLGIDRAKVNQHGGAVALGHPLGASGSRIVVTLLSAMKRKGGKLGCAAVCNGGGGASALVVEISQM</sequence>
<dbReference type="VEuPathDB" id="FungiDB:ASPVEDRAFT_50984"/>
<proteinExistence type="inferred from homology"/>
<keyword evidence="7 10" id="KW-0012">Acyltransferase</keyword>
<dbReference type="GO" id="GO:0005739">
    <property type="term" value="C:mitochondrion"/>
    <property type="evidence" value="ECO:0007669"/>
    <property type="project" value="TreeGrafter"/>
</dbReference>
<dbReference type="InterPro" id="IPR016039">
    <property type="entry name" value="Thiolase-like"/>
</dbReference>
<dbReference type="Pfam" id="PF02803">
    <property type="entry name" value="Thiolase_C"/>
    <property type="match status" value="1"/>
</dbReference>
<dbReference type="InterPro" id="IPR020613">
    <property type="entry name" value="Thiolase_CS"/>
</dbReference>
<dbReference type="CDD" id="cd00751">
    <property type="entry name" value="thiolase"/>
    <property type="match status" value="1"/>
</dbReference>
<feature type="active site" description="Acyl-thioester intermediate" evidence="9">
    <location>
        <position position="92"/>
    </location>
</feature>
<keyword evidence="6" id="KW-0630">Potassium</keyword>
<dbReference type="AlphaFoldDB" id="A0A1L9PDQ1"/>
<evidence type="ECO:0000256" key="3">
    <source>
        <dbReference type="ARBA" id="ARBA00011881"/>
    </source>
</evidence>
<feature type="active site" description="Proton acceptor" evidence="9">
    <location>
        <position position="345"/>
    </location>
</feature>
<evidence type="ECO:0000256" key="6">
    <source>
        <dbReference type="ARBA" id="ARBA00022958"/>
    </source>
</evidence>
<dbReference type="PROSITE" id="PS00098">
    <property type="entry name" value="THIOLASE_1"/>
    <property type="match status" value="1"/>
</dbReference>
<comment type="cofactor">
    <cofactor evidence="1">
        <name>K(+)</name>
        <dbReference type="ChEBI" id="CHEBI:29103"/>
    </cofactor>
</comment>
<dbReference type="Gene3D" id="3.40.47.10">
    <property type="match status" value="1"/>
</dbReference>
<evidence type="ECO:0000256" key="8">
    <source>
        <dbReference type="ARBA" id="ARBA00037924"/>
    </source>
</evidence>
<dbReference type="OrthoDB" id="4540324at2759"/>
<evidence type="ECO:0000256" key="7">
    <source>
        <dbReference type="ARBA" id="ARBA00023315"/>
    </source>
</evidence>
<evidence type="ECO:0000313" key="14">
    <source>
        <dbReference type="Proteomes" id="UP000184073"/>
    </source>
</evidence>
<dbReference type="Pfam" id="PF00108">
    <property type="entry name" value="Thiolase_N"/>
    <property type="match status" value="1"/>
</dbReference>
<evidence type="ECO:0000256" key="1">
    <source>
        <dbReference type="ARBA" id="ARBA00001958"/>
    </source>
</evidence>
<evidence type="ECO:0000256" key="5">
    <source>
        <dbReference type="ARBA" id="ARBA00022679"/>
    </source>
</evidence>
<dbReference type="NCBIfam" id="TIGR01930">
    <property type="entry name" value="AcCoA-C-Actrans"/>
    <property type="match status" value="1"/>
</dbReference>
<feature type="active site" description="Proton acceptor" evidence="9">
    <location>
        <position position="375"/>
    </location>
</feature>
<comment type="pathway">
    <text evidence="8">Metabolic intermediate biosynthesis; (R)-mevalonate biosynthesis; (R)-mevalonate from acetyl-CoA: step 1/3.</text>
</comment>
<name>A0A1L9PDQ1_ASPVE</name>
<feature type="domain" description="Thiolase C-terminal" evidence="12">
    <location>
        <begin position="267"/>
        <end position="387"/>
    </location>
</feature>
<dbReference type="InterPro" id="IPR020615">
    <property type="entry name" value="Thiolase_acyl_enz_int_AS"/>
</dbReference>
<dbReference type="SUPFAM" id="SSF53901">
    <property type="entry name" value="Thiolase-like"/>
    <property type="match status" value="2"/>
</dbReference>
<evidence type="ECO:0000256" key="10">
    <source>
        <dbReference type="RuleBase" id="RU003557"/>
    </source>
</evidence>
<dbReference type="GO" id="GO:0006635">
    <property type="term" value="P:fatty acid beta-oxidation"/>
    <property type="evidence" value="ECO:0007669"/>
    <property type="project" value="TreeGrafter"/>
</dbReference>
<feature type="domain" description="Thiolase N-terminal" evidence="11">
    <location>
        <begin position="7"/>
        <end position="257"/>
    </location>
</feature>
<protein>
    <recommendedName>
        <fullName evidence="4">acetyl-CoA C-acetyltransferase</fullName>
        <ecNumber evidence="4">2.3.1.9</ecNumber>
    </recommendedName>
</protein>
<evidence type="ECO:0000259" key="11">
    <source>
        <dbReference type="Pfam" id="PF00108"/>
    </source>
</evidence>
<dbReference type="RefSeq" id="XP_040665348.1">
    <property type="nucleotide sequence ID" value="XM_040814403.1"/>
</dbReference>
<gene>
    <name evidence="13" type="ORF">ASPVEDRAFT_50984</name>
</gene>
<comment type="subunit">
    <text evidence="3">Homotetramer.</text>
</comment>
<dbReference type="STRING" id="1036611.A0A1L9PDQ1"/>
<dbReference type="PIRSF" id="PIRSF000429">
    <property type="entry name" value="Ac-CoA_Ac_transf"/>
    <property type="match status" value="1"/>
</dbReference>
<keyword evidence="14" id="KW-1185">Reference proteome</keyword>
<keyword evidence="5 10" id="KW-0808">Transferase</keyword>
<organism evidence="13 14">
    <name type="scientific">Aspergillus versicolor CBS 583.65</name>
    <dbReference type="NCBI Taxonomy" id="1036611"/>
    <lineage>
        <taxon>Eukaryota</taxon>
        <taxon>Fungi</taxon>
        <taxon>Dikarya</taxon>
        <taxon>Ascomycota</taxon>
        <taxon>Pezizomycotina</taxon>
        <taxon>Eurotiomycetes</taxon>
        <taxon>Eurotiomycetidae</taxon>
        <taxon>Eurotiales</taxon>
        <taxon>Aspergillaceae</taxon>
        <taxon>Aspergillus</taxon>
        <taxon>Aspergillus subgen. Nidulantes</taxon>
    </lineage>
</organism>
<reference evidence="14" key="1">
    <citation type="journal article" date="2017" name="Genome Biol.">
        <title>Comparative genomics reveals high biological diversity and specific adaptations in the industrially and medically important fungal genus Aspergillus.</title>
        <authorList>
            <person name="de Vries R.P."/>
            <person name="Riley R."/>
            <person name="Wiebenga A."/>
            <person name="Aguilar-Osorio G."/>
            <person name="Amillis S."/>
            <person name="Uchima C.A."/>
            <person name="Anderluh G."/>
            <person name="Asadollahi M."/>
            <person name="Askin M."/>
            <person name="Barry K."/>
            <person name="Battaglia E."/>
            <person name="Bayram O."/>
            <person name="Benocci T."/>
            <person name="Braus-Stromeyer S.A."/>
            <person name="Caldana C."/>
            <person name="Canovas D."/>
            <person name="Cerqueira G.C."/>
            <person name="Chen F."/>
            <person name="Chen W."/>
            <person name="Choi C."/>
            <person name="Clum A."/>
            <person name="Dos Santos R.A."/>
            <person name="Damasio A.R."/>
            <person name="Diallinas G."/>
            <person name="Emri T."/>
            <person name="Fekete E."/>
            <person name="Flipphi M."/>
            <person name="Freyberg S."/>
            <person name="Gallo A."/>
            <person name="Gournas C."/>
            <person name="Habgood R."/>
            <person name="Hainaut M."/>
            <person name="Harispe M.L."/>
            <person name="Henrissat B."/>
            <person name="Hilden K.S."/>
            <person name="Hope R."/>
            <person name="Hossain A."/>
            <person name="Karabika E."/>
            <person name="Karaffa L."/>
            <person name="Karanyi Z."/>
            <person name="Krasevec N."/>
            <person name="Kuo A."/>
            <person name="Kusch H."/>
            <person name="LaButti K."/>
            <person name="Lagendijk E.L."/>
            <person name="Lapidus A."/>
            <person name="Levasseur A."/>
            <person name="Lindquist E."/>
            <person name="Lipzen A."/>
            <person name="Logrieco A.F."/>
            <person name="MacCabe A."/>
            <person name="Maekelae M.R."/>
            <person name="Malavazi I."/>
            <person name="Melin P."/>
            <person name="Meyer V."/>
            <person name="Mielnichuk N."/>
            <person name="Miskei M."/>
            <person name="Molnar A.P."/>
            <person name="Mule G."/>
            <person name="Ngan C.Y."/>
            <person name="Orejas M."/>
            <person name="Orosz E."/>
            <person name="Ouedraogo J.P."/>
            <person name="Overkamp K.M."/>
            <person name="Park H.-S."/>
            <person name="Perrone G."/>
            <person name="Piumi F."/>
            <person name="Punt P.J."/>
            <person name="Ram A.F."/>
            <person name="Ramon A."/>
            <person name="Rauscher S."/>
            <person name="Record E."/>
            <person name="Riano-Pachon D.M."/>
            <person name="Robert V."/>
            <person name="Roehrig J."/>
            <person name="Ruller R."/>
            <person name="Salamov A."/>
            <person name="Salih N.S."/>
            <person name="Samson R.A."/>
            <person name="Sandor E."/>
            <person name="Sanguinetti M."/>
            <person name="Schuetze T."/>
            <person name="Sepcic K."/>
            <person name="Shelest E."/>
            <person name="Sherlock G."/>
            <person name="Sophianopoulou V."/>
            <person name="Squina F.M."/>
            <person name="Sun H."/>
            <person name="Susca A."/>
            <person name="Todd R.B."/>
            <person name="Tsang A."/>
            <person name="Unkles S.E."/>
            <person name="van de Wiele N."/>
            <person name="van Rossen-Uffink D."/>
            <person name="Oliveira J.V."/>
            <person name="Vesth T.C."/>
            <person name="Visser J."/>
            <person name="Yu J.-H."/>
            <person name="Zhou M."/>
            <person name="Andersen M.R."/>
            <person name="Archer D.B."/>
            <person name="Baker S.E."/>
            <person name="Benoit I."/>
            <person name="Brakhage A.A."/>
            <person name="Braus G.H."/>
            <person name="Fischer R."/>
            <person name="Frisvad J.C."/>
            <person name="Goldman G.H."/>
            <person name="Houbraken J."/>
            <person name="Oakley B."/>
            <person name="Pocsi I."/>
            <person name="Scazzocchio C."/>
            <person name="Seiboth B."/>
            <person name="vanKuyk P.A."/>
            <person name="Wortman J."/>
            <person name="Dyer P.S."/>
            <person name="Grigoriev I.V."/>
        </authorList>
    </citation>
    <scope>NUCLEOTIDE SEQUENCE [LARGE SCALE GENOMIC DNA]</scope>
    <source>
        <strain evidence="14">CBS 583.65</strain>
    </source>
</reference>
<dbReference type="GeneID" id="63729914"/>
<dbReference type="GO" id="GO:0006696">
    <property type="term" value="P:ergosterol biosynthetic process"/>
    <property type="evidence" value="ECO:0007669"/>
    <property type="project" value="TreeGrafter"/>
</dbReference>